<dbReference type="GO" id="GO:0005525">
    <property type="term" value="F:GTP binding"/>
    <property type="evidence" value="ECO:0007669"/>
    <property type="project" value="UniProtKB-KW"/>
</dbReference>
<dbReference type="Proteomes" id="UP000013097">
    <property type="component" value="Unassembled WGS sequence"/>
</dbReference>
<evidence type="ECO:0000259" key="3">
    <source>
        <dbReference type="Pfam" id="PF00091"/>
    </source>
</evidence>
<organism evidence="4 5">
    <name type="scientific">Clostridium thermobutyricum</name>
    <dbReference type="NCBI Taxonomy" id="29372"/>
    <lineage>
        <taxon>Bacteria</taxon>
        <taxon>Bacillati</taxon>
        <taxon>Bacillota</taxon>
        <taxon>Clostridia</taxon>
        <taxon>Eubacteriales</taxon>
        <taxon>Clostridiaceae</taxon>
        <taxon>Clostridium</taxon>
    </lineage>
</organism>
<evidence type="ECO:0000313" key="4">
    <source>
        <dbReference type="EMBL" id="ENY99473.1"/>
    </source>
</evidence>
<evidence type="ECO:0000256" key="1">
    <source>
        <dbReference type="ARBA" id="ARBA00022741"/>
    </source>
</evidence>
<dbReference type="GO" id="GO:0005874">
    <property type="term" value="C:microtubule"/>
    <property type="evidence" value="ECO:0007669"/>
    <property type="project" value="InterPro"/>
</dbReference>
<dbReference type="Pfam" id="PF00091">
    <property type="entry name" value="Tubulin"/>
    <property type="match status" value="1"/>
</dbReference>
<dbReference type="Gene3D" id="3.40.50.1440">
    <property type="entry name" value="Tubulin/FtsZ, GTPase domain"/>
    <property type="match status" value="1"/>
</dbReference>
<dbReference type="Gene3D" id="3.30.1330.150">
    <property type="match status" value="1"/>
</dbReference>
<comment type="caution">
    <text evidence="4">The sequence shown here is derived from an EMBL/GenBank/DDBJ whole genome shotgun (WGS) entry which is preliminary data.</text>
</comment>
<name>N9XU26_9CLOT</name>
<dbReference type="EMBL" id="AGYT01000021">
    <property type="protein sequence ID" value="ENY99473.1"/>
    <property type="molecule type" value="Genomic_DNA"/>
</dbReference>
<dbReference type="GO" id="GO:0007017">
    <property type="term" value="P:microtubule-based process"/>
    <property type="evidence" value="ECO:0007669"/>
    <property type="project" value="InterPro"/>
</dbReference>
<dbReference type="HOGENOM" id="CLU_751643_0_0_9"/>
<dbReference type="InterPro" id="IPR017975">
    <property type="entry name" value="Tubulin_CS"/>
</dbReference>
<dbReference type="InterPro" id="IPR036525">
    <property type="entry name" value="Tubulin/FtsZ_GTPase_sf"/>
</dbReference>
<keyword evidence="1" id="KW-0547">Nucleotide-binding</keyword>
<dbReference type="SUPFAM" id="SSF52490">
    <property type="entry name" value="Tubulin nucleotide-binding domain-like"/>
    <property type="match status" value="1"/>
</dbReference>
<sequence length="368" mass="41472">MELNNILVVGLGQCGCRITDGFKSLNPELTPIYINSSEYDMLDCKHIRDYNKHIFNGADGSGKDINKALEFIIEDKPRLLSFLDKFSQFKYMLVVSSLGGGTGAGTLTEFCRIVKETYDIKVGVLSIMPSLTEDKLSLDNALTTLKELSSNKFLELVDSVTVANNGKVKGGNYAKINRQIVKGFSQALTLTTDSREERIDTSDLSKVFLNNKGYLSILPMPEYCDSIEESLLEARENNIFVCNSEDMECGYGAIVLNEEYNLKEVASLINSDETLFKSHDKEDPNKNMILLGGCSFPRDIINDLRTELRTRNAKKVERKLGLDDEEFDIDERKKKIMSSLSENGNSISRNRRRTNNINKILDDEDIDF</sequence>
<accession>N9XU26</accession>
<dbReference type="eggNOG" id="COG0206">
    <property type="taxonomic scope" value="Bacteria"/>
</dbReference>
<proteinExistence type="predicted"/>
<evidence type="ECO:0000313" key="5">
    <source>
        <dbReference type="Proteomes" id="UP000013097"/>
    </source>
</evidence>
<reference evidence="4 5" key="1">
    <citation type="submission" date="2013-01" db="EMBL/GenBank/DDBJ databases">
        <title>The Genome Sequence of Clostridium colicanis 209318.</title>
        <authorList>
            <consortium name="The Broad Institute Genome Sequencing Platform"/>
            <person name="Earl A."/>
            <person name="Ward D."/>
            <person name="Feldgarden M."/>
            <person name="Gevers D."/>
            <person name="Courvalin P."/>
            <person name="Lambert T."/>
            <person name="Walker B."/>
            <person name="Young S.K."/>
            <person name="Zeng Q."/>
            <person name="Gargeya S."/>
            <person name="Fitzgerald M."/>
            <person name="Haas B."/>
            <person name="Abouelleil A."/>
            <person name="Alvarado L."/>
            <person name="Arachchi H.M."/>
            <person name="Berlin A.M."/>
            <person name="Chapman S.B."/>
            <person name="Dewar J."/>
            <person name="Goldberg J."/>
            <person name="Griggs A."/>
            <person name="Gujja S."/>
            <person name="Hansen M."/>
            <person name="Howarth C."/>
            <person name="Imamovic A."/>
            <person name="Larimer J."/>
            <person name="McCowan C."/>
            <person name="Murphy C."/>
            <person name="Neiman D."/>
            <person name="Pearson M."/>
            <person name="Priest M."/>
            <person name="Roberts A."/>
            <person name="Saif S."/>
            <person name="Shea T."/>
            <person name="Sisk P."/>
            <person name="Sykes S."/>
            <person name="Wortman J."/>
            <person name="Nusbaum C."/>
            <person name="Birren B."/>
        </authorList>
    </citation>
    <scope>NUCLEOTIDE SEQUENCE [LARGE SCALE GENOMIC DNA]</scope>
    <source>
        <strain evidence="4 5">209318</strain>
    </source>
</reference>
<feature type="domain" description="Tubulin/FtsZ GTPase" evidence="3">
    <location>
        <begin position="5"/>
        <end position="167"/>
    </location>
</feature>
<keyword evidence="2" id="KW-0342">GTP-binding</keyword>
<dbReference type="PROSITE" id="PS00227">
    <property type="entry name" value="TUBULIN"/>
    <property type="match status" value="1"/>
</dbReference>
<dbReference type="InterPro" id="IPR003008">
    <property type="entry name" value="Tubulin_FtsZ_GTPase"/>
</dbReference>
<dbReference type="AlphaFoldDB" id="N9XU26"/>
<dbReference type="RefSeq" id="WP_002599654.1">
    <property type="nucleotide sequence ID" value="NZ_KB850959.1"/>
</dbReference>
<keyword evidence="5" id="KW-1185">Reference proteome</keyword>
<gene>
    <name evidence="4" type="ORF">HMPREF1092_03214</name>
</gene>
<dbReference type="PATRIC" id="fig|999411.4.peg.3129"/>
<protein>
    <recommendedName>
        <fullName evidence="3">Tubulin/FtsZ GTPase domain-containing protein</fullName>
    </recommendedName>
</protein>
<evidence type="ECO:0000256" key="2">
    <source>
        <dbReference type="ARBA" id="ARBA00023134"/>
    </source>
</evidence>